<gene>
    <name evidence="3" type="ORF">C1H69_06730</name>
</gene>
<feature type="region of interest" description="Disordered" evidence="2">
    <location>
        <begin position="1"/>
        <end position="47"/>
    </location>
</feature>
<comment type="caution">
    <text evidence="3">The sequence shown here is derived from an EMBL/GenBank/DDBJ whole genome shotgun (WGS) entry which is preliminary data.</text>
</comment>
<dbReference type="RefSeq" id="WP_102652642.1">
    <property type="nucleotide sequence ID" value="NZ_PNRF01000013.1"/>
</dbReference>
<proteinExistence type="predicted"/>
<organism evidence="3 4">
    <name type="scientific">Billgrantia endophytica</name>
    <dbReference type="NCBI Taxonomy" id="2033802"/>
    <lineage>
        <taxon>Bacteria</taxon>
        <taxon>Pseudomonadati</taxon>
        <taxon>Pseudomonadota</taxon>
        <taxon>Gammaproteobacteria</taxon>
        <taxon>Oceanospirillales</taxon>
        <taxon>Halomonadaceae</taxon>
        <taxon>Billgrantia</taxon>
    </lineage>
</organism>
<reference evidence="3 4" key="1">
    <citation type="submission" date="2018-01" db="EMBL/GenBank/DDBJ databases">
        <title>Halomonas endophytica sp. nov., isolated from storage liquid in the stems of Populus euphratica.</title>
        <authorList>
            <person name="Chen C."/>
        </authorList>
    </citation>
    <scope>NUCLEOTIDE SEQUENCE [LARGE SCALE GENOMIC DNA]</scope>
    <source>
        <strain evidence="3 4">MC28</strain>
    </source>
</reference>
<dbReference type="OrthoDB" id="6158335at2"/>
<evidence type="ECO:0000256" key="2">
    <source>
        <dbReference type="SAM" id="MobiDB-lite"/>
    </source>
</evidence>
<dbReference type="AlphaFoldDB" id="A0A2N7U6M1"/>
<feature type="compositionally biased region" description="Polar residues" evidence="2">
    <location>
        <begin position="26"/>
        <end position="37"/>
    </location>
</feature>
<dbReference type="EMBL" id="PNRF01000013">
    <property type="protein sequence ID" value="PMR76069.1"/>
    <property type="molecule type" value="Genomic_DNA"/>
</dbReference>
<feature type="region of interest" description="Disordered" evidence="2">
    <location>
        <begin position="111"/>
        <end position="134"/>
    </location>
</feature>
<evidence type="ECO:0000313" key="4">
    <source>
        <dbReference type="Proteomes" id="UP000235803"/>
    </source>
</evidence>
<sequence>MEMANGLGPTFRPLPSTGESPLAKRMQTQLKQLQSLPSPDEIKKEKDRNKIGMLLMRLEMLKAMLKYASPQQLKALAREIKEIAQELAALAKQAGSTSRATDHREGLVQPQVEGTPEPAEAASVAPTQPPSASATGDVELRALLELAKERLQEVMDLLRTRAAELDRESKRDLKEAEEALGELTRGLDATPRGDSFYDSLGQIGSTALGGGVGLVSVDV</sequence>
<keyword evidence="1" id="KW-0175">Coiled coil</keyword>
<feature type="coiled-coil region" evidence="1">
    <location>
        <begin position="141"/>
        <end position="168"/>
    </location>
</feature>
<evidence type="ECO:0000313" key="3">
    <source>
        <dbReference type="EMBL" id="PMR76069.1"/>
    </source>
</evidence>
<accession>A0A2N7U6M1</accession>
<protein>
    <submittedName>
        <fullName evidence="3">Uncharacterized protein</fullName>
    </submittedName>
</protein>
<dbReference type="Proteomes" id="UP000235803">
    <property type="component" value="Unassembled WGS sequence"/>
</dbReference>
<evidence type="ECO:0000256" key="1">
    <source>
        <dbReference type="SAM" id="Coils"/>
    </source>
</evidence>
<keyword evidence="4" id="KW-1185">Reference proteome</keyword>
<name>A0A2N7U6M1_9GAMM</name>